<organism evidence="3 4">
    <name type="scientific">Nitzschia inconspicua</name>
    <dbReference type="NCBI Taxonomy" id="303405"/>
    <lineage>
        <taxon>Eukaryota</taxon>
        <taxon>Sar</taxon>
        <taxon>Stramenopiles</taxon>
        <taxon>Ochrophyta</taxon>
        <taxon>Bacillariophyta</taxon>
        <taxon>Bacillariophyceae</taxon>
        <taxon>Bacillariophycidae</taxon>
        <taxon>Bacillariales</taxon>
        <taxon>Bacillariaceae</taxon>
        <taxon>Nitzschia</taxon>
    </lineage>
</organism>
<feature type="region of interest" description="Disordered" evidence="1">
    <location>
        <begin position="195"/>
        <end position="219"/>
    </location>
</feature>
<dbReference type="InterPro" id="IPR003819">
    <property type="entry name" value="TauD/TfdA-like"/>
</dbReference>
<dbReference type="InterPro" id="IPR050411">
    <property type="entry name" value="AlphaKG_dependent_hydroxylases"/>
</dbReference>
<keyword evidence="4" id="KW-1185">Reference proteome</keyword>
<sequence length="382" mass="42680">MRSFTLIALAVLGAVFGVIVAVATAKVQQWTVDSRPNAGDNDESALAALLFDRPIAELRQELQERGYALSKVSDILQALENLHFVLPLNDNDERSTEPFYYTGGYFSRRTIGDSGFVYDVGPSNPNLTLVPHNEMGYGPRTPRYIAFGAKLAATGGGGETILLDGHQVFARLQNQWQTALETRNIRYRVRFDGLTNDAGRNKTSNPRKKQPQQTSWYNSFGTNTPQDAVEAALAMGYHQAYIMAGSDSIQTIYDSPAVVPHPLTRQPCMLEQIVGAHGSALDQEEYESTLDFQLRLHHTTWVPHDHGIRMQQKTSLEEELEKEFLENLDQVASELAVRIPIPSAHILVVDNIWHKHGRLNFLGDREMLVTMRGSYRGTADGR</sequence>
<dbReference type="EMBL" id="JAGRRH010000009">
    <property type="protein sequence ID" value="KAG7364867.1"/>
    <property type="molecule type" value="Genomic_DNA"/>
</dbReference>
<feature type="domain" description="TauD/TfdA-like" evidence="2">
    <location>
        <begin position="119"/>
        <end position="371"/>
    </location>
</feature>
<evidence type="ECO:0000259" key="2">
    <source>
        <dbReference type="Pfam" id="PF02668"/>
    </source>
</evidence>
<keyword evidence="3" id="KW-0560">Oxidoreductase</keyword>
<accession>A0A9K3LMK5</accession>
<keyword evidence="3" id="KW-0223">Dioxygenase</keyword>
<evidence type="ECO:0000256" key="1">
    <source>
        <dbReference type="SAM" id="MobiDB-lite"/>
    </source>
</evidence>
<evidence type="ECO:0000313" key="3">
    <source>
        <dbReference type="EMBL" id="KAG7364867.1"/>
    </source>
</evidence>
<evidence type="ECO:0000313" key="4">
    <source>
        <dbReference type="Proteomes" id="UP000693970"/>
    </source>
</evidence>
<protein>
    <submittedName>
        <fullName evidence="3">Taurine catabolism dioxygenase TauD/TfdA family protein</fullName>
    </submittedName>
</protein>
<name>A0A9K3LMK5_9STRA</name>
<reference evidence="3" key="2">
    <citation type="submission" date="2021-04" db="EMBL/GenBank/DDBJ databases">
        <authorList>
            <person name="Podell S."/>
        </authorList>
    </citation>
    <scope>NUCLEOTIDE SEQUENCE</scope>
    <source>
        <strain evidence="3">Hildebrandi</strain>
    </source>
</reference>
<dbReference type="PANTHER" id="PTHR10696">
    <property type="entry name" value="GAMMA-BUTYROBETAINE HYDROXYLASE-RELATED"/>
    <property type="match status" value="1"/>
</dbReference>
<dbReference type="AlphaFoldDB" id="A0A9K3LMK5"/>
<dbReference type="Pfam" id="PF02668">
    <property type="entry name" value="TauD"/>
    <property type="match status" value="1"/>
</dbReference>
<reference evidence="3" key="1">
    <citation type="journal article" date="2021" name="Sci. Rep.">
        <title>Diploid genomic architecture of Nitzschia inconspicua, an elite biomass production diatom.</title>
        <authorList>
            <person name="Oliver A."/>
            <person name="Podell S."/>
            <person name="Pinowska A."/>
            <person name="Traller J.C."/>
            <person name="Smith S.R."/>
            <person name="McClure R."/>
            <person name="Beliaev A."/>
            <person name="Bohutskyi P."/>
            <person name="Hill E.A."/>
            <person name="Rabines A."/>
            <person name="Zheng H."/>
            <person name="Allen L.Z."/>
            <person name="Kuo A."/>
            <person name="Grigoriev I.V."/>
            <person name="Allen A.E."/>
            <person name="Hazlebeck D."/>
            <person name="Allen E.E."/>
        </authorList>
    </citation>
    <scope>NUCLEOTIDE SEQUENCE</scope>
    <source>
        <strain evidence="3">Hildebrandi</strain>
    </source>
</reference>
<dbReference type="GO" id="GO:0051213">
    <property type="term" value="F:dioxygenase activity"/>
    <property type="evidence" value="ECO:0007669"/>
    <property type="project" value="UniProtKB-KW"/>
</dbReference>
<dbReference type="Proteomes" id="UP000693970">
    <property type="component" value="Unassembled WGS sequence"/>
</dbReference>
<dbReference type="PANTHER" id="PTHR10696:SF21">
    <property type="entry name" value="TAUD_TFDA-LIKE DOMAIN-CONTAINING PROTEIN"/>
    <property type="match status" value="1"/>
</dbReference>
<gene>
    <name evidence="3" type="ORF">IV203_038070</name>
</gene>
<proteinExistence type="predicted"/>
<comment type="caution">
    <text evidence="3">The sequence shown here is derived from an EMBL/GenBank/DDBJ whole genome shotgun (WGS) entry which is preliminary data.</text>
</comment>